<evidence type="ECO:0000313" key="2">
    <source>
        <dbReference type="Proteomes" id="UP001279734"/>
    </source>
</evidence>
<accession>A0AAD3XHI9</accession>
<reference evidence="1" key="1">
    <citation type="submission" date="2023-05" db="EMBL/GenBank/DDBJ databases">
        <title>Nepenthes gracilis genome sequencing.</title>
        <authorList>
            <person name="Fukushima K."/>
        </authorList>
    </citation>
    <scope>NUCLEOTIDE SEQUENCE</scope>
    <source>
        <strain evidence="1">SING2019-196</strain>
    </source>
</reference>
<comment type="caution">
    <text evidence="1">The sequence shown here is derived from an EMBL/GenBank/DDBJ whole genome shotgun (WGS) entry which is preliminary data.</text>
</comment>
<proteinExistence type="predicted"/>
<organism evidence="1 2">
    <name type="scientific">Nepenthes gracilis</name>
    <name type="common">Slender pitcher plant</name>
    <dbReference type="NCBI Taxonomy" id="150966"/>
    <lineage>
        <taxon>Eukaryota</taxon>
        <taxon>Viridiplantae</taxon>
        <taxon>Streptophyta</taxon>
        <taxon>Embryophyta</taxon>
        <taxon>Tracheophyta</taxon>
        <taxon>Spermatophyta</taxon>
        <taxon>Magnoliopsida</taxon>
        <taxon>eudicotyledons</taxon>
        <taxon>Gunneridae</taxon>
        <taxon>Pentapetalae</taxon>
        <taxon>Caryophyllales</taxon>
        <taxon>Nepenthaceae</taxon>
        <taxon>Nepenthes</taxon>
    </lineage>
</organism>
<sequence>MLARFSPTFQYGTPTGVDQVALLVKPAPPLTSSRFDGPTSSLQKWSLCRNLDFGRFAYARFAVTKRAFRKRHEWELSIMDWLVDLAIVSDDAHFPVNLFDCAVREVLFPVWLPGLADVDDLALLGTPVPTLTHSRYVMLGLRLARLLLYAAYIAAATDMVFRRLSKTLIWWL</sequence>
<dbReference type="EMBL" id="BSYO01000005">
    <property type="protein sequence ID" value="GMH04768.1"/>
    <property type="molecule type" value="Genomic_DNA"/>
</dbReference>
<name>A0AAD3XHI9_NEPGR</name>
<evidence type="ECO:0000313" key="1">
    <source>
        <dbReference type="EMBL" id="GMH04768.1"/>
    </source>
</evidence>
<dbReference type="Proteomes" id="UP001279734">
    <property type="component" value="Unassembled WGS sequence"/>
</dbReference>
<dbReference type="AlphaFoldDB" id="A0AAD3XHI9"/>
<protein>
    <submittedName>
        <fullName evidence="1">Uncharacterized protein</fullName>
    </submittedName>
</protein>
<gene>
    <name evidence="1" type="ORF">Nepgr_006608</name>
</gene>
<keyword evidence="2" id="KW-1185">Reference proteome</keyword>